<dbReference type="CDD" id="cd00200">
    <property type="entry name" value="WD40"/>
    <property type="match status" value="1"/>
</dbReference>
<dbReference type="InterPro" id="IPR050995">
    <property type="entry name" value="WD-F-box_domain-protein"/>
</dbReference>
<feature type="repeat" description="WD" evidence="3">
    <location>
        <begin position="395"/>
        <end position="422"/>
    </location>
</feature>
<gene>
    <name evidence="5" type="primary">SPAG16_1</name>
    <name evidence="5" type="ORF">MS3_00005910</name>
</gene>
<protein>
    <submittedName>
        <fullName evidence="5">Sperm-associated antigen 16 protein, variant 2</fullName>
    </submittedName>
</protein>
<keyword evidence="1 3" id="KW-0853">WD repeat</keyword>
<dbReference type="PANTHER" id="PTHR14604">
    <property type="entry name" value="WD40 REPEAT PF20"/>
    <property type="match status" value="1"/>
</dbReference>
<evidence type="ECO:0000256" key="3">
    <source>
        <dbReference type="PROSITE-ProRule" id="PRU00221"/>
    </source>
</evidence>
<reference evidence="5" key="3">
    <citation type="submission" date="2021-06" db="EMBL/GenBank/DDBJ databases">
        <title>Chromosome-level genome assembly for S. haematobium.</title>
        <authorList>
            <person name="Stroehlein A.J."/>
        </authorList>
    </citation>
    <scope>NUCLEOTIDE SEQUENCE</scope>
</reference>
<dbReference type="PROSITE" id="PS50082">
    <property type="entry name" value="WD_REPEATS_2"/>
    <property type="match status" value="6"/>
</dbReference>
<feature type="repeat" description="WD" evidence="3">
    <location>
        <begin position="499"/>
        <end position="540"/>
    </location>
</feature>
<reference evidence="5" key="2">
    <citation type="journal article" date="2019" name="Gigascience">
        <title>High-quality Schistosoma haematobium genome achieved by single-molecule and long-range sequencing.</title>
        <authorList>
            <person name="Stroehlein A.J."/>
            <person name="Korhonen P.K."/>
            <person name="Chong T.M."/>
            <person name="Lim Y.L."/>
            <person name="Chan K.G."/>
            <person name="Webster B."/>
            <person name="Rollinson D."/>
            <person name="Brindley P.J."/>
            <person name="Gasser R.B."/>
            <person name="Young N.D."/>
        </authorList>
    </citation>
    <scope>NUCLEOTIDE SEQUENCE</scope>
</reference>
<feature type="coiled-coil region" evidence="4">
    <location>
        <begin position="134"/>
        <end position="168"/>
    </location>
</feature>
<dbReference type="SUPFAM" id="SSF50978">
    <property type="entry name" value="WD40 repeat-like"/>
    <property type="match status" value="1"/>
</dbReference>
<feature type="repeat" description="WD" evidence="3">
    <location>
        <begin position="440"/>
        <end position="474"/>
    </location>
</feature>
<keyword evidence="2" id="KW-0677">Repeat</keyword>
<dbReference type="InterPro" id="IPR019775">
    <property type="entry name" value="WD40_repeat_CS"/>
</dbReference>
<dbReference type="GeneID" id="75577455"/>
<dbReference type="InterPro" id="IPR001680">
    <property type="entry name" value="WD40_rpt"/>
</dbReference>
<dbReference type="SMART" id="SM00320">
    <property type="entry name" value="WD40"/>
    <property type="match status" value="7"/>
</dbReference>
<sequence>MDIDNSKYYIESEQIPEDDNASSIVSVKIEDLPDTLKDDELDPLVLRVKETIKDSEAKERFDGLASDVHSQVSPPSVDQFFRNYLQNNGFLETLNVFQAEWFDIFSISIFRFKFLHKGLLNKEAAPVPDIYVQNDELRNMIEDIRSENLTLKNSVLKLSDELKKVKNERDYHMIKHRQTLQDKEKLHCDVKRVKEHYAEYEPILRLLRQKYETAIKEKTLHRIERDKAMNQVEGLRHALTSLQKLGITSNDANDIENVDLNHKITEKRLENTTSRQNKKETDQKCKKNYMRSEKFNIQTKLDHNLKRIGFCDLSIDHKVNPLLAKLTNHSYKFTRLDNRKLDMSIRAHNAAISKLAIHSNKSWLCSVGDDKLWKLWKIPKLELLMEYKLITNDWISSIDFHPKEEILATGNAQGSIQIWKIDLIDDKISEQNHCKRIGILRQHTGAVWSVNWHWTGTYLASCGMDNTIRLWNVEHAMMSFKMNKELLSTRSATSCCTILRGHSKSVNSIQFLPYGNILVTGSSDRTVCLWDGRSGLCEHTFLGHTHSINCAIFNQQGTNVISCDSGGFIRLWDLRKINNFSFETNLPTLKLKMHNNNNNNNVEVKCLPTCFDLNKTRKFDRFNHHHPHQQHPNHHPNPTSIQHKQLEQRNKLGINQLVIDLNSEYIVAGCDDSKIYCIEISTGQISTLHGHDDSVQSIVLDYESGYLYSASSDQKVCSWI</sequence>
<evidence type="ECO:0000256" key="2">
    <source>
        <dbReference type="ARBA" id="ARBA00022737"/>
    </source>
</evidence>
<keyword evidence="4" id="KW-0175">Coiled coil</keyword>
<comment type="caution">
    <text evidence="5">The sequence shown here is derived from an EMBL/GenBank/DDBJ whole genome shotgun (WGS) entry which is preliminary data.</text>
</comment>
<dbReference type="InterPro" id="IPR015943">
    <property type="entry name" value="WD40/YVTN_repeat-like_dom_sf"/>
</dbReference>
<evidence type="ECO:0000256" key="1">
    <source>
        <dbReference type="ARBA" id="ARBA00022574"/>
    </source>
</evidence>
<organism evidence="5 6">
    <name type="scientific">Schistosoma haematobium</name>
    <name type="common">Blood fluke</name>
    <dbReference type="NCBI Taxonomy" id="6185"/>
    <lineage>
        <taxon>Eukaryota</taxon>
        <taxon>Metazoa</taxon>
        <taxon>Spiralia</taxon>
        <taxon>Lophotrochozoa</taxon>
        <taxon>Platyhelminthes</taxon>
        <taxon>Trematoda</taxon>
        <taxon>Digenea</taxon>
        <taxon>Strigeidida</taxon>
        <taxon>Schistosomatoidea</taxon>
        <taxon>Schistosomatidae</taxon>
        <taxon>Schistosoma</taxon>
    </lineage>
</organism>
<feature type="repeat" description="WD" evidence="3">
    <location>
        <begin position="345"/>
        <end position="386"/>
    </location>
</feature>
<reference evidence="5" key="4">
    <citation type="journal article" date="2022" name="PLoS Pathog.">
        <title>Chromosome-level genome of Schistosoma haematobium underpins genome-wide explorations of molecular variation.</title>
        <authorList>
            <person name="Stroehlein A.J."/>
            <person name="Korhonen P.K."/>
            <person name="Lee V.V."/>
            <person name="Ralph S.A."/>
            <person name="Mentink-Kane M."/>
            <person name="You H."/>
            <person name="McManus D.P."/>
            <person name="Tchuente L.T."/>
            <person name="Stothard J.R."/>
            <person name="Kaur P."/>
            <person name="Dudchenko O."/>
            <person name="Aiden E.L."/>
            <person name="Yang B."/>
            <person name="Yang H."/>
            <person name="Emery A.M."/>
            <person name="Webster B.L."/>
            <person name="Brindley P.J."/>
            <person name="Rollinson D."/>
            <person name="Chang B.C.H."/>
            <person name="Gasser R.B."/>
            <person name="Young N.D."/>
        </authorList>
    </citation>
    <scope>NUCLEOTIDE SEQUENCE</scope>
</reference>
<dbReference type="Gene3D" id="2.130.10.10">
    <property type="entry name" value="YVTN repeat-like/Quinoprotein amine dehydrogenase"/>
    <property type="match status" value="3"/>
</dbReference>
<evidence type="ECO:0000313" key="6">
    <source>
        <dbReference type="Proteomes" id="UP000471633"/>
    </source>
</evidence>
<dbReference type="PANTHER" id="PTHR14604:SF3">
    <property type="entry name" value="SPERM-ASSOCIATED ANTIGEN 16 PROTEIN"/>
    <property type="match status" value="1"/>
</dbReference>
<dbReference type="PROSITE" id="PS00678">
    <property type="entry name" value="WD_REPEATS_1"/>
    <property type="match status" value="1"/>
</dbReference>
<name>A0A922LLN2_SCHHA</name>
<keyword evidence="6" id="KW-1185">Reference proteome</keyword>
<accession>A0A922LLN2</accession>
<dbReference type="InterPro" id="IPR036322">
    <property type="entry name" value="WD40_repeat_dom_sf"/>
</dbReference>
<dbReference type="EMBL" id="AMPZ03000003">
    <property type="protein sequence ID" value="KAH9588539.1"/>
    <property type="molecule type" value="Genomic_DNA"/>
</dbReference>
<feature type="repeat" description="WD" evidence="3">
    <location>
        <begin position="541"/>
        <end position="575"/>
    </location>
</feature>
<feature type="repeat" description="WD" evidence="3">
    <location>
        <begin position="688"/>
        <end position="720"/>
    </location>
</feature>
<evidence type="ECO:0000256" key="4">
    <source>
        <dbReference type="SAM" id="Coils"/>
    </source>
</evidence>
<dbReference type="CTD" id="75577455"/>
<proteinExistence type="predicted"/>
<dbReference type="Proteomes" id="UP000471633">
    <property type="component" value="Unassembled WGS sequence"/>
</dbReference>
<evidence type="ECO:0000313" key="5">
    <source>
        <dbReference type="EMBL" id="KAH9588539.1"/>
    </source>
</evidence>
<dbReference type="Pfam" id="PF00400">
    <property type="entry name" value="WD40"/>
    <property type="match status" value="6"/>
</dbReference>
<dbReference type="PROSITE" id="PS50294">
    <property type="entry name" value="WD_REPEATS_REGION"/>
    <property type="match status" value="4"/>
</dbReference>
<dbReference type="AlphaFoldDB" id="A0A922LLN2"/>
<dbReference type="RefSeq" id="XP_051070027.1">
    <property type="nucleotide sequence ID" value="XM_051214004.1"/>
</dbReference>
<reference evidence="5" key="1">
    <citation type="journal article" date="2012" name="Nat. Genet.">
        <title>Whole-genome sequence of Schistosoma haematobium.</title>
        <authorList>
            <person name="Young N.D."/>
            <person name="Jex A.R."/>
            <person name="Li B."/>
            <person name="Liu S."/>
            <person name="Yang L."/>
            <person name="Xiong Z."/>
            <person name="Li Y."/>
            <person name="Cantacessi C."/>
            <person name="Hall R.S."/>
            <person name="Xu X."/>
            <person name="Chen F."/>
            <person name="Wu X."/>
            <person name="Zerlotini A."/>
            <person name="Oliveira G."/>
            <person name="Hofmann A."/>
            <person name="Zhang G."/>
            <person name="Fang X."/>
            <person name="Kang Y."/>
            <person name="Campbell B.E."/>
            <person name="Loukas A."/>
            <person name="Ranganathan S."/>
            <person name="Rollinson D."/>
            <person name="Rinaldi G."/>
            <person name="Brindley P.J."/>
            <person name="Yang H."/>
            <person name="Wang J."/>
            <person name="Wang J."/>
            <person name="Gasser R.B."/>
        </authorList>
    </citation>
    <scope>NUCLEOTIDE SEQUENCE</scope>
</reference>